<dbReference type="EMBL" id="JACBPP010000007">
    <property type="protein sequence ID" value="KAF8000189.1"/>
    <property type="molecule type" value="Genomic_DNA"/>
</dbReference>
<name>A0A8H7GMJ2_9ASCO</name>
<dbReference type="OrthoDB" id="10585309at2759"/>
<evidence type="ECO:0000313" key="2">
    <source>
        <dbReference type="Proteomes" id="UP000649328"/>
    </source>
</evidence>
<organism evidence="1 2">
    <name type="scientific">Metschnikowia pulcherrima</name>
    <dbReference type="NCBI Taxonomy" id="27326"/>
    <lineage>
        <taxon>Eukaryota</taxon>
        <taxon>Fungi</taxon>
        <taxon>Dikarya</taxon>
        <taxon>Ascomycota</taxon>
        <taxon>Saccharomycotina</taxon>
        <taxon>Pichiomycetes</taxon>
        <taxon>Metschnikowiaceae</taxon>
        <taxon>Metschnikowia</taxon>
    </lineage>
</organism>
<sequence length="83" mass="9211">MHEDGSSYQLCIPHPEIDPACIDDIQLGTNTYFWDAEVGDIIMAVSGGVREVLAPERLFAAMNTIESMDILVPPSETHLHSWL</sequence>
<evidence type="ECO:0000313" key="1">
    <source>
        <dbReference type="EMBL" id="KAF8000189.1"/>
    </source>
</evidence>
<dbReference type="Proteomes" id="UP000649328">
    <property type="component" value="Unassembled WGS sequence"/>
</dbReference>
<dbReference type="AlphaFoldDB" id="A0A8H7GMJ2"/>
<gene>
    <name evidence="1" type="ORF">HF325_005118</name>
</gene>
<comment type="caution">
    <text evidence="1">The sequence shown here is derived from an EMBL/GenBank/DDBJ whole genome shotgun (WGS) entry which is preliminary data.</text>
</comment>
<protein>
    <submittedName>
        <fullName evidence="1">Uncharacterized protein</fullName>
    </submittedName>
</protein>
<accession>A0A8H7GMJ2</accession>
<keyword evidence="2" id="KW-1185">Reference proteome</keyword>
<reference evidence="1" key="1">
    <citation type="submission" date="2020-10" db="EMBL/GenBank/DDBJ databases">
        <title>The Whole-Genome Sequence of Metschnikowia persimmonesis, a Novel Endophytic Yeast Species Isolated from Medicinal Plant Diospyros kaki Thumb.</title>
        <authorList>
            <person name="Rahmat E."/>
            <person name="Kang Y."/>
        </authorList>
    </citation>
    <scope>NUCLEOTIDE SEQUENCE</scope>
    <source>
        <strain evidence="1">KIOM G15050</strain>
    </source>
</reference>
<proteinExistence type="predicted"/>